<dbReference type="AlphaFoldDB" id="A0A015LW44"/>
<name>A0A015LW44_RHIIW</name>
<dbReference type="PANTHER" id="PTHR47642:SF5">
    <property type="entry name" value="ATP-DEPENDENT DNA HELICASE"/>
    <property type="match status" value="1"/>
</dbReference>
<sequence length="85" mass="9730">MWEDKIGSCSRLQFPLSLAWAITAHKLQGLTLSKAVIDLGKKEFVAGLSFVTIFRVRSLDDILFKHFSLNRLERKKVERAINGRN</sequence>
<comment type="caution">
    <text evidence="1">The sequence shown here is derived from an EMBL/GenBank/DDBJ whole genome shotgun (WGS) entry which is preliminary data.</text>
</comment>
<dbReference type="SUPFAM" id="SSF52540">
    <property type="entry name" value="P-loop containing nucleoside triphosphate hydrolases"/>
    <property type="match status" value="1"/>
</dbReference>
<reference evidence="1 2" key="1">
    <citation type="submission" date="2014-02" db="EMBL/GenBank/DDBJ databases">
        <title>Single nucleus genome sequencing reveals high similarity among nuclei of an endomycorrhizal fungus.</title>
        <authorList>
            <person name="Lin K."/>
            <person name="Geurts R."/>
            <person name="Zhang Z."/>
            <person name="Limpens E."/>
            <person name="Saunders D.G."/>
            <person name="Mu D."/>
            <person name="Pang E."/>
            <person name="Cao H."/>
            <person name="Cha H."/>
            <person name="Lin T."/>
            <person name="Zhou Q."/>
            <person name="Shang Y."/>
            <person name="Li Y."/>
            <person name="Ivanov S."/>
            <person name="Sharma T."/>
            <person name="Velzen R.V."/>
            <person name="Ruijter N.D."/>
            <person name="Aanen D.K."/>
            <person name="Win J."/>
            <person name="Kamoun S."/>
            <person name="Bisseling T."/>
            <person name="Huang S."/>
        </authorList>
    </citation>
    <scope>NUCLEOTIDE SEQUENCE [LARGE SCALE GENOMIC DNA]</scope>
    <source>
        <strain evidence="2">DAOM197198w</strain>
    </source>
</reference>
<dbReference type="InterPro" id="IPR051055">
    <property type="entry name" value="PIF1_helicase"/>
</dbReference>
<protein>
    <submittedName>
        <fullName evidence="1">Pif1p</fullName>
    </submittedName>
</protein>
<accession>A0A015LW44</accession>
<keyword evidence="2" id="KW-1185">Reference proteome</keyword>
<dbReference type="Proteomes" id="UP000022910">
    <property type="component" value="Unassembled WGS sequence"/>
</dbReference>
<evidence type="ECO:0000313" key="1">
    <source>
        <dbReference type="EMBL" id="EXX58878.1"/>
    </source>
</evidence>
<dbReference type="InterPro" id="IPR027417">
    <property type="entry name" value="P-loop_NTPase"/>
</dbReference>
<dbReference type="HOGENOM" id="CLU_194737_0_0_1"/>
<organism evidence="1 2">
    <name type="scientific">Rhizophagus irregularis (strain DAOM 197198w)</name>
    <name type="common">Glomus intraradices</name>
    <dbReference type="NCBI Taxonomy" id="1432141"/>
    <lineage>
        <taxon>Eukaryota</taxon>
        <taxon>Fungi</taxon>
        <taxon>Fungi incertae sedis</taxon>
        <taxon>Mucoromycota</taxon>
        <taxon>Glomeromycotina</taxon>
        <taxon>Glomeromycetes</taxon>
        <taxon>Glomerales</taxon>
        <taxon>Glomeraceae</taxon>
        <taxon>Rhizophagus</taxon>
    </lineage>
</organism>
<proteinExistence type="predicted"/>
<evidence type="ECO:0000313" key="2">
    <source>
        <dbReference type="Proteomes" id="UP000022910"/>
    </source>
</evidence>
<dbReference type="EMBL" id="JEMT01026583">
    <property type="protein sequence ID" value="EXX58878.1"/>
    <property type="molecule type" value="Genomic_DNA"/>
</dbReference>
<dbReference type="PANTHER" id="PTHR47642">
    <property type="entry name" value="ATP-DEPENDENT DNA HELICASE"/>
    <property type="match status" value="1"/>
</dbReference>
<dbReference type="OrthoDB" id="10417374at2759"/>
<gene>
    <name evidence="1" type="ORF">RirG_193890</name>
</gene>
<dbReference type="STRING" id="1432141.A0A015LW44"/>